<accession>A0AAD7MWE8</accession>
<dbReference type="EMBL" id="JARKIB010000124">
    <property type="protein sequence ID" value="KAJ7735956.1"/>
    <property type="molecule type" value="Genomic_DNA"/>
</dbReference>
<protein>
    <submittedName>
        <fullName evidence="1">Uncharacterized protein</fullName>
    </submittedName>
</protein>
<dbReference type="Proteomes" id="UP001215598">
    <property type="component" value="Unassembled WGS sequence"/>
</dbReference>
<gene>
    <name evidence="1" type="ORF">B0H16DRAFT_1574865</name>
</gene>
<comment type="caution">
    <text evidence="1">The sequence shown here is derived from an EMBL/GenBank/DDBJ whole genome shotgun (WGS) entry which is preliminary data.</text>
</comment>
<name>A0AAD7MWE8_9AGAR</name>
<evidence type="ECO:0000313" key="1">
    <source>
        <dbReference type="EMBL" id="KAJ7735956.1"/>
    </source>
</evidence>
<dbReference type="AlphaFoldDB" id="A0AAD7MWE8"/>
<organism evidence="1 2">
    <name type="scientific">Mycena metata</name>
    <dbReference type="NCBI Taxonomy" id="1033252"/>
    <lineage>
        <taxon>Eukaryota</taxon>
        <taxon>Fungi</taxon>
        <taxon>Dikarya</taxon>
        <taxon>Basidiomycota</taxon>
        <taxon>Agaricomycotina</taxon>
        <taxon>Agaricomycetes</taxon>
        <taxon>Agaricomycetidae</taxon>
        <taxon>Agaricales</taxon>
        <taxon>Marasmiineae</taxon>
        <taxon>Mycenaceae</taxon>
        <taxon>Mycena</taxon>
    </lineage>
</organism>
<proteinExistence type="predicted"/>
<keyword evidence="2" id="KW-1185">Reference proteome</keyword>
<reference evidence="1" key="1">
    <citation type="submission" date="2023-03" db="EMBL/GenBank/DDBJ databases">
        <title>Massive genome expansion in bonnet fungi (Mycena s.s.) driven by repeated elements and novel gene families across ecological guilds.</title>
        <authorList>
            <consortium name="Lawrence Berkeley National Laboratory"/>
            <person name="Harder C.B."/>
            <person name="Miyauchi S."/>
            <person name="Viragh M."/>
            <person name="Kuo A."/>
            <person name="Thoen E."/>
            <person name="Andreopoulos B."/>
            <person name="Lu D."/>
            <person name="Skrede I."/>
            <person name="Drula E."/>
            <person name="Henrissat B."/>
            <person name="Morin E."/>
            <person name="Kohler A."/>
            <person name="Barry K."/>
            <person name="LaButti K."/>
            <person name="Morin E."/>
            <person name="Salamov A."/>
            <person name="Lipzen A."/>
            <person name="Mereny Z."/>
            <person name="Hegedus B."/>
            <person name="Baldrian P."/>
            <person name="Stursova M."/>
            <person name="Weitz H."/>
            <person name="Taylor A."/>
            <person name="Grigoriev I.V."/>
            <person name="Nagy L.G."/>
            <person name="Martin F."/>
            <person name="Kauserud H."/>
        </authorList>
    </citation>
    <scope>NUCLEOTIDE SEQUENCE</scope>
    <source>
        <strain evidence="1">CBHHK182m</strain>
    </source>
</reference>
<sequence>MGLRHHFPSNSCFATFCLSCDAPPAPDAFSMLTETLPCLRLRLRICCLVCRLLWRRARRSLCPFSGLPICSLIQIQVVHSSEVSPAPQARVALPVACHHHPWTTRTAVQNFLLFCSSANAQLSSSASCQPASAAGLQLTNKLLTNEQSLLTPTPYERALTQIPGVHTSPAGFPRCSAYVNKLPAQWTSGPDSRQRFVHSYYALPSPSPSLPCV</sequence>
<evidence type="ECO:0000313" key="2">
    <source>
        <dbReference type="Proteomes" id="UP001215598"/>
    </source>
</evidence>